<keyword evidence="4 7" id="KW-0812">Transmembrane</keyword>
<dbReference type="Proteomes" id="UP000230292">
    <property type="component" value="Unassembled WGS sequence"/>
</dbReference>
<accession>A0A2M7H4Y3</accession>
<dbReference type="FunFam" id="1.20.1720.10:FF:000004">
    <property type="entry name" value="EmrB/QacA family drug resistance transporter"/>
    <property type="match status" value="1"/>
</dbReference>
<evidence type="ECO:0000256" key="3">
    <source>
        <dbReference type="ARBA" id="ARBA00022475"/>
    </source>
</evidence>
<evidence type="ECO:0000313" key="10">
    <source>
        <dbReference type="Proteomes" id="UP000230292"/>
    </source>
</evidence>
<gene>
    <name evidence="9" type="ORF">COW24_01150</name>
</gene>
<dbReference type="InterPro" id="IPR004638">
    <property type="entry name" value="EmrB-like"/>
</dbReference>
<dbReference type="CDD" id="cd17502">
    <property type="entry name" value="MFS_Azr1_MDR_like"/>
    <property type="match status" value="1"/>
</dbReference>
<feature type="transmembrane region" description="Helical" evidence="7">
    <location>
        <begin position="12"/>
        <end position="34"/>
    </location>
</feature>
<dbReference type="GO" id="GO:0005886">
    <property type="term" value="C:plasma membrane"/>
    <property type="evidence" value="ECO:0007669"/>
    <property type="project" value="UniProtKB-SubCell"/>
</dbReference>
<dbReference type="GO" id="GO:0022857">
    <property type="term" value="F:transmembrane transporter activity"/>
    <property type="evidence" value="ECO:0007669"/>
    <property type="project" value="InterPro"/>
</dbReference>
<comment type="subcellular location">
    <subcellularLocation>
        <location evidence="1">Cell membrane</location>
        <topology evidence="1">Multi-pass membrane protein</topology>
    </subcellularLocation>
</comment>
<dbReference type="PANTHER" id="PTHR23501">
    <property type="entry name" value="MAJOR FACILITATOR SUPERFAMILY"/>
    <property type="match status" value="1"/>
</dbReference>
<feature type="transmembrane region" description="Helical" evidence="7">
    <location>
        <begin position="231"/>
        <end position="248"/>
    </location>
</feature>
<evidence type="ECO:0000256" key="5">
    <source>
        <dbReference type="ARBA" id="ARBA00022989"/>
    </source>
</evidence>
<organism evidence="9 10">
    <name type="scientific">Candidatus Kerfeldbacteria bacterium CG15_BIG_FIL_POST_REV_8_21_14_020_45_12</name>
    <dbReference type="NCBI Taxonomy" id="2014247"/>
    <lineage>
        <taxon>Bacteria</taxon>
        <taxon>Candidatus Kerfeldiibacteriota</taxon>
    </lineage>
</organism>
<keyword evidence="3" id="KW-1003">Cell membrane</keyword>
<evidence type="ECO:0000256" key="6">
    <source>
        <dbReference type="ARBA" id="ARBA00023136"/>
    </source>
</evidence>
<dbReference type="PROSITE" id="PS50850">
    <property type="entry name" value="MFS"/>
    <property type="match status" value="1"/>
</dbReference>
<feature type="transmembrane region" description="Helical" evidence="7">
    <location>
        <begin position="269"/>
        <end position="290"/>
    </location>
</feature>
<feature type="transmembrane region" description="Helical" evidence="7">
    <location>
        <begin position="399"/>
        <end position="418"/>
    </location>
</feature>
<dbReference type="AlphaFoldDB" id="A0A2M7H4Y3"/>
<comment type="caution">
    <text evidence="9">The sequence shown here is derived from an EMBL/GenBank/DDBJ whole genome shotgun (WGS) entry which is preliminary data.</text>
</comment>
<sequence>MQELSTRAKASIMGGVVLAMLLSALDQTIVATAIPKIAGELHGFEHISWLFTAYMLASTIVVPIYGKLSDIYGRKYFYIVGIIIFLIGSALCGVAQDMNQLIFFRAIQGIGGGAIMVNSIAIIGDIFPPAERGKWQGVIGGVFGLASIAGPLLGGWLTDSVSWRWIFYVNLPIGVIALAVLCKVIPHIAGHKKAGRSVDYFGALVLGTSLVCLLLGLLWGGVNYPWASPQIIGLFTASLLAMAIFIVIELRVKEPILPLWLFKNKAFSVSMITTMLIAMGMFGAITYIPVFAQLVVGSNATYSGLILTPMMGGLIVASIITGQIISRTQKYKMITVLGMAIGVTGMFLLSRMGADTSSSELVRNMVIMAIGLGVGMPVFNIVVQSAFDNSMLGVVTASLQLFRSVGGAVGVAILGTVLNNRLATYIMQAKSEPFVQAMSQQSDTFDANNFNSNTVQQILSPDARDQIMGLIHQAPDAIQQQILASFEAFANLMRLGLADSITLVFMLGGIMMLCAFVASIFLPVIELRRSNATPAQEAGMLLEDELAQGDADNEI</sequence>
<feature type="transmembrane region" description="Helical" evidence="7">
    <location>
        <begin position="334"/>
        <end position="354"/>
    </location>
</feature>
<feature type="transmembrane region" description="Helical" evidence="7">
    <location>
        <begin position="102"/>
        <end position="123"/>
    </location>
</feature>
<dbReference type="PANTHER" id="PTHR23501:SF197">
    <property type="entry name" value="COMD"/>
    <property type="match status" value="1"/>
</dbReference>
<evidence type="ECO:0000256" key="4">
    <source>
        <dbReference type="ARBA" id="ARBA00022692"/>
    </source>
</evidence>
<dbReference type="InterPro" id="IPR011701">
    <property type="entry name" value="MFS"/>
</dbReference>
<feature type="transmembrane region" description="Helical" evidence="7">
    <location>
        <begin position="366"/>
        <end position="387"/>
    </location>
</feature>
<keyword evidence="5 7" id="KW-1133">Transmembrane helix</keyword>
<dbReference type="SUPFAM" id="SSF103473">
    <property type="entry name" value="MFS general substrate transporter"/>
    <property type="match status" value="1"/>
</dbReference>
<feature type="transmembrane region" description="Helical" evidence="7">
    <location>
        <begin position="302"/>
        <end position="322"/>
    </location>
</feature>
<dbReference type="InterPro" id="IPR020846">
    <property type="entry name" value="MFS_dom"/>
</dbReference>
<dbReference type="Gene3D" id="1.20.1720.10">
    <property type="entry name" value="Multidrug resistance protein D"/>
    <property type="match status" value="1"/>
</dbReference>
<keyword evidence="2" id="KW-0813">Transport</keyword>
<reference evidence="9 10" key="1">
    <citation type="submission" date="2017-09" db="EMBL/GenBank/DDBJ databases">
        <title>Depth-based differentiation of microbial function through sediment-hosted aquifers and enrichment of novel symbionts in the deep terrestrial subsurface.</title>
        <authorList>
            <person name="Probst A.J."/>
            <person name="Ladd B."/>
            <person name="Jarett J.K."/>
            <person name="Geller-Mcgrath D.E."/>
            <person name="Sieber C.M."/>
            <person name="Emerson J.B."/>
            <person name="Anantharaman K."/>
            <person name="Thomas B.C."/>
            <person name="Malmstrom R."/>
            <person name="Stieglmeier M."/>
            <person name="Klingl A."/>
            <person name="Woyke T."/>
            <person name="Ryan C.M."/>
            <person name="Banfield J.F."/>
        </authorList>
    </citation>
    <scope>NUCLEOTIDE SEQUENCE [LARGE SCALE GENOMIC DNA]</scope>
    <source>
        <strain evidence="9">CG15_BIG_FIL_POST_REV_8_21_14_020_45_12</strain>
    </source>
</reference>
<feature type="transmembrane region" description="Helical" evidence="7">
    <location>
        <begin position="46"/>
        <end position="65"/>
    </location>
</feature>
<proteinExistence type="predicted"/>
<feature type="transmembrane region" description="Helical" evidence="7">
    <location>
        <begin position="77"/>
        <end position="96"/>
    </location>
</feature>
<dbReference type="EMBL" id="PFGC01000013">
    <property type="protein sequence ID" value="PIW37290.1"/>
    <property type="molecule type" value="Genomic_DNA"/>
</dbReference>
<dbReference type="InterPro" id="IPR036259">
    <property type="entry name" value="MFS_trans_sf"/>
</dbReference>
<feature type="domain" description="Major facilitator superfamily (MFS) profile" evidence="8">
    <location>
        <begin position="12"/>
        <end position="526"/>
    </location>
</feature>
<protein>
    <submittedName>
        <fullName evidence="9">MFS transporter</fullName>
    </submittedName>
</protein>
<feature type="transmembrane region" description="Helical" evidence="7">
    <location>
        <begin position="198"/>
        <end position="219"/>
    </location>
</feature>
<evidence type="ECO:0000313" key="9">
    <source>
        <dbReference type="EMBL" id="PIW37290.1"/>
    </source>
</evidence>
<dbReference type="Gene3D" id="1.20.1250.20">
    <property type="entry name" value="MFS general substrate transporter like domains"/>
    <property type="match status" value="1"/>
</dbReference>
<dbReference type="Pfam" id="PF07690">
    <property type="entry name" value="MFS_1"/>
    <property type="match status" value="1"/>
</dbReference>
<dbReference type="PRINTS" id="PR01036">
    <property type="entry name" value="TCRTETB"/>
</dbReference>
<evidence type="ECO:0000256" key="7">
    <source>
        <dbReference type="SAM" id="Phobius"/>
    </source>
</evidence>
<feature type="transmembrane region" description="Helical" evidence="7">
    <location>
        <begin position="501"/>
        <end position="525"/>
    </location>
</feature>
<evidence type="ECO:0000256" key="2">
    <source>
        <dbReference type="ARBA" id="ARBA00022448"/>
    </source>
</evidence>
<dbReference type="NCBIfam" id="TIGR00711">
    <property type="entry name" value="efflux_EmrB"/>
    <property type="match status" value="1"/>
</dbReference>
<feature type="transmembrane region" description="Helical" evidence="7">
    <location>
        <begin position="165"/>
        <end position="186"/>
    </location>
</feature>
<evidence type="ECO:0000259" key="8">
    <source>
        <dbReference type="PROSITE" id="PS50850"/>
    </source>
</evidence>
<evidence type="ECO:0000256" key="1">
    <source>
        <dbReference type="ARBA" id="ARBA00004651"/>
    </source>
</evidence>
<feature type="transmembrane region" description="Helical" evidence="7">
    <location>
        <begin position="135"/>
        <end position="153"/>
    </location>
</feature>
<keyword evidence="6 7" id="KW-0472">Membrane</keyword>
<name>A0A2M7H4Y3_9BACT</name>